<dbReference type="PIRSF" id="PIRSF004681">
    <property type="entry name" value="UCP004681"/>
    <property type="match status" value="1"/>
</dbReference>
<reference evidence="2 3" key="1">
    <citation type="submission" date="2017-02" db="EMBL/GenBank/DDBJ databases">
        <authorList>
            <person name="Peterson S.W."/>
        </authorList>
    </citation>
    <scope>NUCLEOTIDE SEQUENCE [LARGE SCALE GENOMIC DNA]</scope>
    <source>
        <strain evidence="2 3">42ea</strain>
    </source>
</reference>
<proteinExistence type="inferred from homology"/>
<dbReference type="RefSeq" id="WP_087060337.1">
    <property type="nucleotide sequence ID" value="NZ_FUKW01000169.1"/>
</dbReference>
<protein>
    <submittedName>
        <fullName evidence="2">UPF0047 protein Bsu YugU</fullName>
    </submittedName>
</protein>
<dbReference type="SUPFAM" id="SSF111038">
    <property type="entry name" value="YjbQ-like"/>
    <property type="match status" value="1"/>
</dbReference>
<dbReference type="Proteomes" id="UP000195611">
    <property type="component" value="Unassembled WGS sequence"/>
</dbReference>
<evidence type="ECO:0000313" key="3">
    <source>
        <dbReference type="Proteomes" id="UP000195611"/>
    </source>
</evidence>
<organism evidence="2 3">
    <name type="scientific">Marinilactibacillus psychrotolerans 42ea</name>
    <dbReference type="NCBI Taxonomy" id="1255609"/>
    <lineage>
        <taxon>Bacteria</taxon>
        <taxon>Bacillati</taxon>
        <taxon>Bacillota</taxon>
        <taxon>Bacilli</taxon>
        <taxon>Lactobacillales</taxon>
        <taxon>Carnobacteriaceae</taxon>
        <taxon>Marinilactibacillus</taxon>
    </lineage>
</organism>
<gene>
    <name evidence="2" type="ORF">FM115_11335</name>
</gene>
<dbReference type="PANTHER" id="PTHR30615:SF8">
    <property type="entry name" value="UPF0047 PROTEIN C4A8.02C"/>
    <property type="match status" value="1"/>
</dbReference>
<evidence type="ECO:0000256" key="1">
    <source>
        <dbReference type="ARBA" id="ARBA00005534"/>
    </source>
</evidence>
<comment type="similarity">
    <text evidence="1">Belongs to the UPF0047 family.</text>
</comment>
<dbReference type="PANTHER" id="PTHR30615">
    <property type="entry name" value="UNCHARACTERIZED PROTEIN YJBQ-RELATED"/>
    <property type="match status" value="1"/>
</dbReference>
<dbReference type="AlphaFoldDB" id="A0A1R4KNG2"/>
<dbReference type="EMBL" id="FUKW01000169">
    <property type="protein sequence ID" value="SJN45789.1"/>
    <property type="molecule type" value="Genomic_DNA"/>
</dbReference>
<dbReference type="Pfam" id="PF01894">
    <property type="entry name" value="YjbQ"/>
    <property type="match status" value="1"/>
</dbReference>
<dbReference type="NCBIfam" id="TIGR00149">
    <property type="entry name" value="TIGR00149_YjbQ"/>
    <property type="match status" value="1"/>
</dbReference>
<dbReference type="Gene3D" id="2.60.120.460">
    <property type="entry name" value="YjbQ-like"/>
    <property type="match status" value="1"/>
</dbReference>
<accession>A0A1R4KNG2</accession>
<evidence type="ECO:0000313" key="2">
    <source>
        <dbReference type="EMBL" id="SJN45789.1"/>
    </source>
</evidence>
<name>A0A1R4KNG2_9LACT</name>
<sequence length="134" mass="15315">MSNLFKYEIKTNQKQELINIDQYLYKALEESEIKDGLMIVYCPHTTTGITINENADPDVKKDLSASLNDTFPNHEYFVHIEGNSDGHMKSSVFGASETMIITNGEIIFGTWQSAYFCEFDGPRNRTIYIKMIEG</sequence>
<dbReference type="InterPro" id="IPR035917">
    <property type="entry name" value="YjbQ-like_sf"/>
</dbReference>
<dbReference type="InterPro" id="IPR001602">
    <property type="entry name" value="UPF0047_YjbQ-like"/>
</dbReference>